<keyword evidence="7 9" id="KW-0408">Iron</keyword>
<evidence type="ECO:0000256" key="8">
    <source>
        <dbReference type="PIRSR" id="PIRSR000294-1"/>
    </source>
</evidence>
<reference evidence="13" key="2">
    <citation type="journal article" date="2016" name="Genome Announc.">
        <title>Draft Genome Sequences of Two Novel Amoeba-Resistant Intranuclear Bacteria, 'Candidatus Berkiella cookevillensis' and 'Candidatus Berkiella aquae'.</title>
        <authorList>
            <person name="Mehari Y.T."/>
            <person name="Arivett B.A."/>
            <person name="Farone A.L."/>
            <person name="Gunderson J.H."/>
            <person name="Farone M.B."/>
        </authorList>
    </citation>
    <scope>NUCLEOTIDE SEQUENCE</scope>
    <source>
        <strain evidence="13">CC99</strain>
    </source>
</reference>
<sequence length="336" mass="37524">MLDKVQMILLSLMLLSCTAAQATASEKDAKHHSAAMQNTAIPPLEAPTDLSQPKVALGKALFNDARFSSNLSHSCATCHNVTMGGTDRQATFVGANHREGTLNTPTVFNVSYNFRQFWDGRAKNLRDVINDHILDKHILNNQWDTLLKELNENPKYHESFKLLYPDGVNKINVQDALESYLQSLVTINAPFDRYLKGDTKAISEDAIKGYELFNNLGCISCHQGPNIGGNLYQKMGIYKDYFNSKQKIVESDLGRFNVTNKDEDTLVFKVPSLRNIALTAPYLHDGSAKTLEDVVQIMAEHQIGKSLKTHEISYIVKFLETLTGEQPASTDTDKKN</sequence>
<dbReference type="GO" id="GO:0042597">
    <property type="term" value="C:periplasmic space"/>
    <property type="evidence" value="ECO:0007669"/>
    <property type="project" value="UniProtKB-SubCell"/>
</dbReference>
<organism evidence="12">
    <name type="scientific">Candidatus Berkiella cookevillensis</name>
    <dbReference type="NCBI Taxonomy" id="437022"/>
    <lineage>
        <taxon>Bacteria</taxon>
        <taxon>Pseudomonadati</taxon>
        <taxon>Pseudomonadota</taxon>
        <taxon>Gammaproteobacteria</taxon>
        <taxon>Candidatus Berkiellales</taxon>
        <taxon>Candidatus Berkiellaceae</taxon>
        <taxon>Candidatus Berkiella</taxon>
    </lineage>
</organism>
<feature type="binding site" description="covalent" evidence="8">
    <location>
        <position position="221"/>
    </location>
    <ligand>
        <name>heme c</name>
        <dbReference type="ChEBI" id="CHEBI:61717"/>
        <label>2</label>
    </ligand>
</feature>
<feature type="signal peptide" evidence="10">
    <location>
        <begin position="1"/>
        <end position="22"/>
    </location>
</feature>
<dbReference type="OrthoDB" id="9805202at2"/>
<feature type="binding site" description="axial binding residue" evidence="9">
    <location>
        <position position="79"/>
    </location>
    <ligand>
        <name>heme c</name>
        <dbReference type="ChEBI" id="CHEBI:61717"/>
        <label>1</label>
    </ligand>
    <ligandPart>
        <name>Fe</name>
        <dbReference type="ChEBI" id="CHEBI:18248"/>
    </ligandPart>
</feature>
<reference evidence="13" key="3">
    <citation type="submission" date="2021-06" db="EMBL/GenBank/DDBJ databases">
        <title>Genomic Description and Analysis of Intracellular Bacteria, Candidatus Berkiella cookevillensis and Candidatus Berkiella aquae.</title>
        <authorList>
            <person name="Kidane D.T."/>
            <person name="Mehari Y.T."/>
            <person name="Rice F.C."/>
            <person name="Arivett B.A."/>
            <person name="Farone A.L."/>
            <person name="Berk S.G."/>
            <person name="Farone M.B."/>
        </authorList>
    </citation>
    <scope>NUCLEOTIDE SEQUENCE</scope>
    <source>
        <strain evidence="13">CC99</strain>
    </source>
</reference>
<keyword evidence="3 9" id="KW-0479">Metal-binding</keyword>
<dbReference type="PANTHER" id="PTHR30600">
    <property type="entry name" value="CYTOCHROME C PEROXIDASE-RELATED"/>
    <property type="match status" value="1"/>
</dbReference>
<feature type="binding site" description="axial binding residue" evidence="9">
    <location>
        <position position="222"/>
    </location>
    <ligand>
        <name>heme c</name>
        <dbReference type="ChEBI" id="CHEBI:61717"/>
        <label>2</label>
    </ligand>
    <ligandPart>
        <name>Fe</name>
        <dbReference type="ChEBI" id="CHEBI:18248"/>
    </ligandPart>
</feature>
<dbReference type="SUPFAM" id="SSF46626">
    <property type="entry name" value="Cytochrome c"/>
    <property type="match status" value="2"/>
</dbReference>
<dbReference type="Proteomes" id="UP000051494">
    <property type="component" value="Unassembled WGS sequence"/>
</dbReference>
<evidence type="ECO:0000256" key="2">
    <source>
        <dbReference type="ARBA" id="ARBA00022617"/>
    </source>
</evidence>
<keyword evidence="5" id="KW-0574">Periplasm</keyword>
<evidence type="ECO:0000259" key="11">
    <source>
        <dbReference type="PROSITE" id="PS51007"/>
    </source>
</evidence>
<dbReference type="GO" id="GO:0009055">
    <property type="term" value="F:electron transfer activity"/>
    <property type="evidence" value="ECO:0007669"/>
    <property type="project" value="InterPro"/>
</dbReference>
<keyword evidence="6 12" id="KW-0560">Oxidoreductase</keyword>
<dbReference type="AlphaFoldDB" id="A0A0Q9YN45"/>
<dbReference type="InterPro" id="IPR026259">
    <property type="entry name" value="MauG/Cytc_peroxidase"/>
</dbReference>
<dbReference type="PIRSF" id="PIRSF000294">
    <property type="entry name" value="Cytochrome-c_peroxidase"/>
    <property type="match status" value="1"/>
</dbReference>
<dbReference type="RefSeq" id="WP_141651922.1">
    <property type="nucleotide sequence ID" value="NZ_LKHV02000001.1"/>
</dbReference>
<feature type="binding site" description="axial binding residue" evidence="9">
    <location>
        <position position="298"/>
    </location>
    <ligand>
        <name>heme c</name>
        <dbReference type="ChEBI" id="CHEBI:61717"/>
        <label>2</label>
    </ligand>
    <ligandPart>
        <name>Fe</name>
        <dbReference type="ChEBI" id="CHEBI:18248"/>
    </ligandPart>
</feature>
<dbReference type="EMBL" id="LKHV01000011">
    <property type="protein sequence ID" value="KRG17889.1"/>
    <property type="molecule type" value="Genomic_DNA"/>
</dbReference>
<feature type="binding site" description="covalent" evidence="8">
    <location>
        <position position="218"/>
    </location>
    <ligand>
        <name>heme c</name>
        <dbReference type="ChEBI" id="CHEBI:61717"/>
        <label>2</label>
    </ligand>
</feature>
<accession>A0A0Q9YN45</accession>
<proteinExistence type="predicted"/>
<dbReference type="InterPro" id="IPR009056">
    <property type="entry name" value="Cyt_c-like_dom"/>
</dbReference>
<evidence type="ECO:0000256" key="3">
    <source>
        <dbReference type="ARBA" id="ARBA00022723"/>
    </source>
</evidence>
<dbReference type="GO" id="GO:0046872">
    <property type="term" value="F:metal ion binding"/>
    <property type="evidence" value="ECO:0007669"/>
    <property type="project" value="UniProtKB-KW"/>
</dbReference>
<evidence type="ECO:0000313" key="13">
    <source>
        <dbReference type="EMBL" id="MCS5709004.1"/>
    </source>
</evidence>
<protein>
    <submittedName>
        <fullName evidence="13">C-type cytochrome</fullName>
    </submittedName>
    <submittedName>
        <fullName evidence="12">Cytochrome c551 peroxidase</fullName>
        <ecNumber evidence="12">1.11.1.5</ecNumber>
    </submittedName>
</protein>
<dbReference type="EMBL" id="LKHV02000001">
    <property type="protein sequence ID" value="MCS5709004.1"/>
    <property type="molecule type" value="Genomic_DNA"/>
</dbReference>
<dbReference type="Gene3D" id="1.10.760.10">
    <property type="entry name" value="Cytochrome c-like domain"/>
    <property type="match status" value="2"/>
</dbReference>
<keyword evidence="4 10" id="KW-0732">Signal</keyword>
<dbReference type="PROSITE" id="PS51257">
    <property type="entry name" value="PROKAR_LIPOPROTEIN"/>
    <property type="match status" value="1"/>
</dbReference>
<dbReference type="InterPro" id="IPR036909">
    <property type="entry name" value="Cyt_c-like_dom_sf"/>
</dbReference>
<evidence type="ECO:0000256" key="9">
    <source>
        <dbReference type="PIRSR" id="PIRSR000294-2"/>
    </source>
</evidence>
<name>A0A0Q9YN45_9GAMM</name>
<keyword evidence="2 8" id="KW-0349">Heme</keyword>
<evidence type="ECO:0000256" key="7">
    <source>
        <dbReference type="ARBA" id="ARBA00023004"/>
    </source>
</evidence>
<evidence type="ECO:0000313" key="14">
    <source>
        <dbReference type="Proteomes" id="UP000051494"/>
    </source>
</evidence>
<dbReference type="Pfam" id="PF03150">
    <property type="entry name" value="CCP_MauG"/>
    <property type="match status" value="1"/>
</dbReference>
<keyword evidence="14" id="KW-1185">Reference proteome</keyword>
<feature type="binding site" description="covalent" evidence="8">
    <location>
        <position position="78"/>
    </location>
    <ligand>
        <name>heme c</name>
        <dbReference type="ChEBI" id="CHEBI:61717"/>
        <label>1</label>
    </ligand>
</feature>
<comment type="caution">
    <text evidence="12">The sequence shown here is derived from an EMBL/GenBank/DDBJ whole genome shotgun (WGS) entry which is preliminary data.</text>
</comment>
<dbReference type="InterPro" id="IPR051395">
    <property type="entry name" value="Cytochrome_c_Peroxidase/MauG"/>
</dbReference>
<keyword evidence="12" id="KW-0575">Peroxidase</keyword>
<dbReference type="PROSITE" id="PS51007">
    <property type="entry name" value="CYTC"/>
    <property type="match status" value="1"/>
</dbReference>
<comment type="PTM">
    <text evidence="8">Binds 2 heme groups per subunit.</text>
</comment>
<dbReference type="STRING" id="437022.CC99x_02012"/>
<evidence type="ECO:0000256" key="10">
    <source>
        <dbReference type="SAM" id="SignalP"/>
    </source>
</evidence>
<dbReference type="GO" id="GO:0020037">
    <property type="term" value="F:heme binding"/>
    <property type="evidence" value="ECO:0007669"/>
    <property type="project" value="InterPro"/>
</dbReference>
<evidence type="ECO:0000313" key="12">
    <source>
        <dbReference type="EMBL" id="KRG17889.1"/>
    </source>
</evidence>
<feature type="binding site" description="covalent" evidence="8">
    <location>
        <position position="75"/>
    </location>
    <ligand>
        <name>heme c</name>
        <dbReference type="ChEBI" id="CHEBI:61717"/>
        <label>1</label>
    </ligand>
</feature>
<dbReference type="EC" id="1.11.1.5" evidence="12"/>
<evidence type="ECO:0000256" key="6">
    <source>
        <dbReference type="ARBA" id="ARBA00023002"/>
    </source>
</evidence>
<evidence type="ECO:0000256" key="5">
    <source>
        <dbReference type="ARBA" id="ARBA00022764"/>
    </source>
</evidence>
<reference evidence="12" key="1">
    <citation type="submission" date="2015-09" db="EMBL/GenBank/DDBJ databases">
        <title>Draft Genome Sequences of Two Novel Amoeba-resistant Intranuclear Bacteria, Candidatus Berkiella cookevillensis and Candidatus Berkiella aquae.</title>
        <authorList>
            <person name="Mehari Y.T."/>
            <person name="Arivett B.A."/>
            <person name="Farone A.L."/>
            <person name="Gunderson J.H."/>
            <person name="Farone M.B."/>
        </authorList>
    </citation>
    <scope>NUCLEOTIDE SEQUENCE [LARGE SCALE GENOMIC DNA]</scope>
    <source>
        <strain evidence="12">CC99</strain>
    </source>
</reference>
<feature type="domain" description="Cytochrome c" evidence="11">
    <location>
        <begin position="204"/>
        <end position="323"/>
    </location>
</feature>
<dbReference type="InterPro" id="IPR004852">
    <property type="entry name" value="Di-haem_cyt_c_peroxidsae"/>
</dbReference>
<dbReference type="GO" id="GO:0004130">
    <property type="term" value="F:cytochrome-c peroxidase activity"/>
    <property type="evidence" value="ECO:0007669"/>
    <property type="project" value="UniProtKB-EC"/>
</dbReference>
<dbReference type="PANTHER" id="PTHR30600:SF7">
    <property type="entry name" value="CYTOCHROME C PEROXIDASE-RELATED"/>
    <property type="match status" value="1"/>
</dbReference>
<evidence type="ECO:0000256" key="1">
    <source>
        <dbReference type="ARBA" id="ARBA00004418"/>
    </source>
</evidence>
<comment type="cofactor">
    <cofactor evidence="8">
        <name>heme</name>
        <dbReference type="ChEBI" id="CHEBI:30413"/>
    </cofactor>
    <text evidence="8">Binds 2 heme groups.</text>
</comment>
<gene>
    <name evidence="12" type="primary">ccp</name>
    <name evidence="13" type="ORF">CC99x_008825</name>
    <name evidence="12" type="ORF">CC99x_02012</name>
</gene>
<comment type="subcellular location">
    <subcellularLocation>
        <location evidence="1">Periplasm</location>
    </subcellularLocation>
</comment>
<dbReference type="PATRIC" id="fig|1590042.3.peg.2058"/>
<evidence type="ECO:0000256" key="4">
    <source>
        <dbReference type="ARBA" id="ARBA00022729"/>
    </source>
</evidence>
<feature type="chain" id="PRO_5043129772" evidence="10">
    <location>
        <begin position="23"/>
        <end position="336"/>
    </location>
</feature>